<dbReference type="Proteomes" id="UP001283361">
    <property type="component" value="Unassembled WGS sequence"/>
</dbReference>
<keyword evidence="2" id="KW-1185">Reference proteome</keyword>
<protein>
    <submittedName>
        <fullName evidence="1">Uncharacterized protein</fullName>
    </submittedName>
</protein>
<reference evidence="1" key="1">
    <citation type="journal article" date="2023" name="G3 (Bethesda)">
        <title>A reference genome for the long-term kleptoplast-retaining sea slug Elysia crispata morphotype clarki.</title>
        <authorList>
            <person name="Eastman K.E."/>
            <person name="Pendleton A.L."/>
            <person name="Shaikh M.A."/>
            <person name="Suttiyut T."/>
            <person name="Ogas R."/>
            <person name="Tomko P."/>
            <person name="Gavelis G."/>
            <person name="Widhalm J.R."/>
            <person name="Wisecaver J.H."/>
        </authorList>
    </citation>
    <scope>NUCLEOTIDE SEQUENCE</scope>
    <source>
        <strain evidence="1">ECLA1</strain>
    </source>
</reference>
<dbReference type="AlphaFoldDB" id="A0AAE0Z4U4"/>
<name>A0AAE0Z4U4_9GAST</name>
<evidence type="ECO:0000313" key="2">
    <source>
        <dbReference type="Proteomes" id="UP001283361"/>
    </source>
</evidence>
<accession>A0AAE0Z4U4</accession>
<proteinExistence type="predicted"/>
<dbReference type="EMBL" id="JAWDGP010004725">
    <property type="protein sequence ID" value="KAK3762306.1"/>
    <property type="molecule type" value="Genomic_DNA"/>
</dbReference>
<organism evidence="1 2">
    <name type="scientific">Elysia crispata</name>
    <name type="common">lettuce slug</name>
    <dbReference type="NCBI Taxonomy" id="231223"/>
    <lineage>
        <taxon>Eukaryota</taxon>
        <taxon>Metazoa</taxon>
        <taxon>Spiralia</taxon>
        <taxon>Lophotrochozoa</taxon>
        <taxon>Mollusca</taxon>
        <taxon>Gastropoda</taxon>
        <taxon>Heterobranchia</taxon>
        <taxon>Euthyneura</taxon>
        <taxon>Panpulmonata</taxon>
        <taxon>Sacoglossa</taxon>
        <taxon>Placobranchoidea</taxon>
        <taxon>Plakobranchidae</taxon>
        <taxon>Elysia</taxon>
    </lineage>
</organism>
<comment type="caution">
    <text evidence="1">The sequence shown here is derived from an EMBL/GenBank/DDBJ whole genome shotgun (WGS) entry which is preliminary data.</text>
</comment>
<evidence type="ECO:0000313" key="1">
    <source>
        <dbReference type="EMBL" id="KAK3762306.1"/>
    </source>
</evidence>
<sequence>MAVKEIKASMAVNGRDGADEILYSKDINNEAEWTADATTWTREQVAVDPGERTLAQKTPIVVTEELMHY</sequence>
<gene>
    <name evidence="1" type="ORF">RRG08_006050</name>
</gene>